<keyword evidence="8" id="KW-0067">ATP-binding</keyword>
<evidence type="ECO:0000256" key="5">
    <source>
        <dbReference type="ARBA" id="ARBA00022723"/>
    </source>
</evidence>
<evidence type="ECO:0000256" key="8">
    <source>
        <dbReference type="ARBA" id="ARBA00022840"/>
    </source>
</evidence>
<dbReference type="PIRSF" id="PIRSF028836">
    <property type="entry name" value="ISN1"/>
    <property type="match status" value="1"/>
</dbReference>
<evidence type="ECO:0000256" key="2">
    <source>
        <dbReference type="ARBA" id="ARBA00005307"/>
    </source>
</evidence>
<accession>A0A1G4JEQ1</accession>
<dbReference type="PANTHER" id="PTHR28213:SF1">
    <property type="entry name" value="IMP-SPECIFIC 5'-NUCLEOTIDASE 1"/>
    <property type="match status" value="1"/>
</dbReference>
<comment type="similarity">
    <text evidence="2 12">Belongs to the ISN1 family.</text>
</comment>
<evidence type="ECO:0000313" key="14">
    <source>
        <dbReference type="Proteomes" id="UP000189911"/>
    </source>
</evidence>
<dbReference type="GO" id="GO:0006190">
    <property type="term" value="P:inosine salvage"/>
    <property type="evidence" value="ECO:0007669"/>
    <property type="project" value="InterPro"/>
</dbReference>
<dbReference type="EC" id="3.1.3.-" evidence="12"/>
<evidence type="ECO:0000256" key="11">
    <source>
        <dbReference type="ARBA" id="ARBA00047413"/>
    </source>
</evidence>
<comment type="catalytic activity">
    <reaction evidence="11">
        <text>IMP + H2O = inosine + phosphate</text>
        <dbReference type="Rhea" id="RHEA:27718"/>
        <dbReference type="ChEBI" id="CHEBI:15377"/>
        <dbReference type="ChEBI" id="CHEBI:17596"/>
        <dbReference type="ChEBI" id="CHEBI:43474"/>
        <dbReference type="ChEBI" id="CHEBI:58053"/>
        <dbReference type="EC" id="3.1.3.99"/>
    </reaction>
</comment>
<dbReference type="AlphaFoldDB" id="A0A1G4JEQ1"/>
<organism evidence="13 14">
    <name type="scientific">Lachancea nothofagi CBS 11611</name>
    <dbReference type="NCBI Taxonomy" id="1266666"/>
    <lineage>
        <taxon>Eukaryota</taxon>
        <taxon>Fungi</taxon>
        <taxon>Dikarya</taxon>
        <taxon>Ascomycota</taxon>
        <taxon>Saccharomycotina</taxon>
        <taxon>Saccharomycetes</taxon>
        <taxon>Saccharomycetales</taxon>
        <taxon>Saccharomycetaceae</taxon>
        <taxon>Lachancea</taxon>
    </lineage>
</organism>
<evidence type="ECO:0000256" key="12">
    <source>
        <dbReference type="PIRNR" id="PIRNR028836"/>
    </source>
</evidence>
<evidence type="ECO:0000256" key="9">
    <source>
        <dbReference type="ARBA" id="ARBA00022842"/>
    </source>
</evidence>
<dbReference type="OrthoDB" id="185373at2759"/>
<dbReference type="GO" id="GO:0008253">
    <property type="term" value="F:5'-nucleotidase activity"/>
    <property type="evidence" value="ECO:0007669"/>
    <property type="project" value="InterPro"/>
</dbReference>
<evidence type="ECO:0000256" key="1">
    <source>
        <dbReference type="ARBA" id="ARBA00001946"/>
    </source>
</evidence>
<evidence type="ECO:0000256" key="7">
    <source>
        <dbReference type="ARBA" id="ARBA00022801"/>
    </source>
</evidence>
<keyword evidence="10 12" id="KW-0546">Nucleotide metabolism</keyword>
<dbReference type="InterPro" id="IPR009453">
    <property type="entry name" value="ISN1"/>
</dbReference>
<keyword evidence="5" id="KW-0479">Metal-binding</keyword>
<dbReference type="EMBL" id="LT598448">
    <property type="protein sequence ID" value="SCU88729.1"/>
    <property type="molecule type" value="Genomic_DNA"/>
</dbReference>
<dbReference type="GO" id="GO:0071590">
    <property type="term" value="P:nicotinamide riboside biosynthetic process"/>
    <property type="evidence" value="ECO:0007669"/>
    <property type="project" value="TreeGrafter"/>
</dbReference>
<evidence type="ECO:0000256" key="10">
    <source>
        <dbReference type="ARBA" id="ARBA00023080"/>
    </source>
</evidence>
<keyword evidence="14" id="KW-1185">Reference proteome</keyword>
<name>A0A1G4JEQ1_9SACH</name>
<protein>
    <recommendedName>
        <fullName evidence="4 12">IMP-specific 5'-nucleotidase 1</fullName>
        <ecNumber evidence="12">3.1.3.-</ecNumber>
    </recommendedName>
</protein>
<dbReference type="GO" id="GO:0071592">
    <property type="term" value="P:nicotinic acid riboside biosynthetic process"/>
    <property type="evidence" value="ECO:0007669"/>
    <property type="project" value="TreeGrafter"/>
</dbReference>
<dbReference type="GO" id="GO:0005524">
    <property type="term" value="F:ATP binding"/>
    <property type="evidence" value="ECO:0007669"/>
    <property type="project" value="UniProtKB-KW"/>
</dbReference>
<sequence length="447" mass="50914">MPSRYRVEYQLKSHRKDELIEWIKGLLAVPFVLHSSSDSDDARQLIRQRYAEIFTAVESLVDEQFEIGQQMHLPDQDFHRERTRLTQLVPSVGPFFTRLPLEKSFYLEDRKRAISSRTMVAPSFNDIRHILNSAQILQMRQFNDVKLVTFDGDVTLYEDGGSLTESSKVVPFLLDLLRNGICVGIVTAAGYDEAQKYMERLFGFIVALEEDSTISPELKENLAVLGGESNYLFRYNAKLGELVSIPLESWIRSPMREWSESDMTETLDLAESLLRGFRTALNLPEESTIIRKPRAVGIVPGNRWNPETKRTNRIKMEREQLEEMVLTLQHRIENFAPARRIQFSCFDGGSDVWCDIGGKDLGVAALQNYFCPENPIKPHQTLHIGDQFAPMGSANDFKARLSGCTVWISSPQETVEVLRCLTTGFDHYTRSSSVIPIAVATTDSCYQ</sequence>
<dbReference type="PANTHER" id="PTHR28213">
    <property type="entry name" value="IMP-SPECIFIC 5'-NUCLEOTIDASE 1"/>
    <property type="match status" value="1"/>
</dbReference>
<dbReference type="GO" id="GO:0000287">
    <property type="term" value="F:magnesium ion binding"/>
    <property type="evidence" value="ECO:0007669"/>
    <property type="project" value="InterPro"/>
</dbReference>
<evidence type="ECO:0000256" key="3">
    <source>
        <dbReference type="ARBA" id="ARBA00011881"/>
    </source>
</evidence>
<dbReference type="CDD" id="cd01427">
    <property type="entry name" value="HAD_like"/>
    <property type="match status" value="1"/>
</dbReference>
<dbReference type="SUPFAM" id="SSF56784">
    <property type="entry name" value="HAD-like"/>
    <property type="match status" value="1"/>
</dbReference>
<proteinExistence type="inferred from homology"/>
<gene>
    <name evidence="13" type="ORF">LANO_0D02916G</name>
</gene>
<keyword evidence="9 12" id="KW-0460">Magnesium</keyword>
<keyword evidence="7 12" id="KW-0378">Hydrolase</keyword>
<evidence type="ECO:0000256" key="6">
    <source>
        <dbReference type="ARBA" id="ARBA00022741"/>
    </source>
</evidence>
<dbReference type="GO" id="GO:0009117">
    <property type="term" value="P:nucleotide metabolic process"/>
    <property type="evidence" value="ECO:0007669"/>
    <property type="project" value="UniProtKB-KW"/>
</dbReference>
<reference evidence="14" key="1">
    <citation type="submission" date="2016-03" db="EMBL/GenBank/DDBJ databases">
        <authorList>
            <person name="Devillers Hugo."/>
        </authorList>
    </citation>
    <scope>NUCLEOTIDE SEQUENCE [LARGE SCALE GENOMIC DNA]</scope>
</reference>
<dbReference type="InterPro" id="IPR036412">
    <property type="entry name" value="HAD-like_sf"/>
</dbReference>
<comment type="cofactor">
    <cofactor evidence="1 12">
        <name>Mg(2+)</name>
        <dbReference type="ChEBI" id="CHEBI:18420"/>
    </cofactor>
</comment>
<comment type="function">
    <text evidence="12">IMP-specific 5'-nucleotidase involved in IMP (inositol monophosphate) degradation.</text>
</comment>
<dbReference type="Pfam" id="PF06437">
    <property type="entry name" value="ISN1"/>
    <property type="match status" value="1"/>
</dbReference>
<comment type="subunit">
    <text evidence="3 12">Homotetramer.</text>
</comment>
<evidence type="ECO:0000313" key="13">
    <source>
        <dbReference type="EMBL" id="SCU88729.1"/>
    </source>
</evidence>
<dbReference type="Proteomes" id="UP000189911">
    <property type="component" value="Chromosome D"/>
</dbReference>
<evidence type="ECO:0000256" key="4">
    <source>
        <dbReference type="ARBA" id="ARBA00015544"/>
    </source>
</evidence>
<keyword evidence="6" id="KW-0547">Nucleotide-binding</keyword>